<sequence>MILIKNAAVYAPEALGVKDVLICGGQIEAIEDEIHLSFPSCHVIEGTGKKLVPGIIDPHVHVTGGGGEGSFHTQVPPVTLSELIRGGITTVLGLLGTDGITRNTENLIARVKALKEEGLSAYACTGSYAYPSITLTGSVGRDLVFVDEIIGVKLALSDHRAPNVTVEELIRLGSDARTAGMLSGKCGIVLLHMGDAPTGLSLVLEALRQTAVPAKIYHPTHVNRKKELLNEAFSFASQGGFIDLTCGITGAGRPASCIMEAKNRGIPLDRITISSDGMGSWSTYDTVGTLLEIGYAPVDTVYKELKVLVQEYQMPLEEALCFATSNTAKSLELFPQKGCVRVGSDADLLLLDEDLTLHTVIAKGKRMMADHVLLKKGTYES</sequence>
<dbReference type="InterPro" id="IPR011059">
    <property type="entry name" value="Metal-dep_hydrolase_composite"/>
</dbReference>
<comment type="similarity">
    <text evidence="1">Belongs to the peptidase M38 family.</text>
</comment>
<proteinExistence type="inferred from homology"/>
<comment type="function">
    <text evidence="1">Catalyzes the hydrolytic cleavage of a subset of L-isoaspartyl (L-beta-aspartyl) dipeptides. Used to degrade proteins damaged by L-isoaspartyl residues formation.</text>
</comment>
<dbReference type="EC" id="3.4.19.-" evidence="1"/>
<dbReference type="EMBL" id="VIRV01000002">
    <property type="protein sequence ID" value="MBY0758013.1"/>
    <property type="molecule type" value="Genomic_DNA"/>
</dbReference>
<evidence type="ECO:0000256" key="1">
    <source>
        <dbReference type="PIRNR" id="PIRNR001238"/>
    </source>
</evidence>
<dbReference type="InterPro" id="IPR006680">
    <property type="entry name" value="Amidohydro-rel"/>
</dbReference>
<keyword evidence="1" id="KW-0645">Protease</keyword>
<dbReference type="PANTHER" id="PTHR11647">
    <property type="entry name" value="HYDRANTOINASE/DIHYDROPYRIMIDINASE FAMILY MEMBER"/>
    <property type="match status" value="1"/>
</dbReference>
<dbReference type="PANTHER" id="PTHR11647:SF1">
    <property type="entry name" value="COLLAPSIN RESPONSE MEDIATOR PROTEIN"/>
    <property type="match status" value="1"/>
</dbReference>
<dbReference type="Gene3D" id="2.30.40.10">
    <property type="entry name" value="Urease, subunit C, domain 1"/>
    <property type="match status" value="1"/>
</dbReference>
<dbReference type="InterPro" id="IPR010229">
    <property type="entry name" value="Pept_M38_dipep"/>
</dbReference>
<dbReference type="InterPro" id="IPR050378">
    <property type="entry name" value="Metallo-dep_Hydrolases_sf"/>
</dbReference>
<keyword evidence="1 3" id="KW-0378">Hydrolase</keyword>
<keyword evidence="1" id="KW-0482">Metalloprotease</keyword>
<accession>A0ABS7L4Z3</accession>
<comment type="cofactor">
    <cofactor evidence="1">
        <name>Zn(2+)</name>
        <dbReference type="ChEBI" id="CHEBI:29105"/>
    </cofactor>
    <text evidence="1">Binds 2 Zn(2+) ions per subunit.</text>
</comment>
<keyword evidence="1" id="KW-0479">Metal-binding</keyword>
<dbReference type="RefSeq" id="WP_221919330.1">
    <property type="nucleotide sequence ID" value="NZ_CP173660.1"/>
</dbReference>
<dbReference type="Pfam" id="PF01979">
    <property type="entry name" value="Amidohydro_1"/>
    <property type="match status" value="1"/>
</dbReference>
<keyword evidence="4" id="KW-1185">Reference proteome</keyword>
<dbReference type="NCBIfam" id="TIGR01975">
    <property type="entry name" value="isoAsp_dipep"/>
    <property type="match status" value="1"/>
</dbReference>
<dbReference type="SUPFAM" id="SSF51338">
    <property type="entry name" value="Composite domain of metallo-dependent hydrolases"/>
    <property type="match status" value="1"/>
</dbReference>
<dbReference type="PIRSF" id="PIRSF001238">
    <property type="entry name" value="IadA"/>
    <property type="match status" value="1"/>
</dbReference>
<comment type="PTM">
    <text evidence="1">Carboxylation allows a single lysine to coordinate two zinc ions.</text>
</comment>
<protein>
    <recommendedName>
        <fullName evidence="1">Isoaspartyl dipeptidase</fullName>
        <ecNumber evidence="1">3.4.19.-</ecNumber>
    </recommendedName>
</protein>
<reference evidence="3 4" key="1">
    <citation type="journal article" date="2020" name="New Microbes New Infect">
        <title>Sellimonas caecigallum sp. nov., description and genome sequence of a new member of the Sellimonas genus isolated from the cecum of feral chicken.</title>
        <authorList>
            <person name="Wongkuna S."/>
            <person name="Ghimire S."/>
            <person name="Antony L."/>
            <person name="Chankhamhaengdecha S."/>
            <person name="Janvilisri T."/>
            <person name="Scaria J."/>
        </authorList>
    </citation>
    <scope>NUCLEOTIDE SEQUENCE [LARGE SCALE GENOMIC DNA]</scope>
    <source>
        <strain evidence="3 4">SW451</strain>
    </source>
</reference>
<name>A0ABS7L4Z3_9FIRM</name>
<evidence type="ECO:0000259" key="2">
    <source>
        <dbReference type="Pfam" id="PF01979"/>
    </source>
</evidence>
<dbReference type="InterPro" id="IPR032466">
    <property type="entry name" value="Metal_Hydrolase"/>
</dbReference>
<organism evidence="3 4">
    <name type="scientific">Sellimonas caecigallum</name>
    <dbReference type="NCBI Taxonomy" id="2592333"/>
    <lineage>
        <taxon>Bacteria</taxon>
        <taxon>Bacillati</taxon>
        <taxon>Bacillota</taxon>
        <taxon>Clostridia</taxon>
        <taxon>Lachnospirales</taxon>
        <taxon>Lachnospiraceae</taxon>
        <taxon>Sellimonas</taxon>
    </lineage>
</organism>
<comment type="subcellular location">
    <subcellularLocation>
        <location evidence="1">Cytoplasm</location>
    </subcellularLocation>
</comment>
<feature type="domain" description="Amidohydrolase-related" evidence="2">
    <location>
        <begin position="51"/>
        <end position="366"/>
    </location>
</feature>
<comment type="caution">
    <text evidence="3">The sequence shown here is derived from an EMBL/GenBank/DDBJ whole genome shotgun (WGS) entry which is preliminary data.</text>
</comment>
<keyword evidence="1" id="KW-0862">Zinc</keyword>
<evidence type="ECO:0000313" key="3">
    <source>
        <dbReference type="EMBL" id="MBY0758013.1"/>
    </source>
</evidence>
<dbReference type="SUPFAM" id="SSF51556">
    <property type="entry name" value="Metallo-dependent hydrolases"/>
    <property type="match status" value="1"/>
</dbReference>
<dbReference type="Gene3D" id="3.20.20.140">
    <property type="entry name" value="Metal-dependent hydrolases"/>
    <property type="match status" value="1"/>
</dbReference>
<dbReference type="GO" id="GO:0008798">
    <property type="term" value="F:beta-aspartyl-peptidase activity"/>
    <property type="evidence" value="ECO:0007669"/>
    <property type="project" value="UniProtKB-EC"/>
</dbReference>
<gene>
    <name evidence="3" type="ORF">FLB61_02685</name>
</gene>
<evidence type="ECO:0000313" key="4">
    <source>
        <dbReference type="Proteomes" id="UP000779049"/>
    </source>
</evidence>
<dbReference type="Proteomes" id="UP000779049">
    <property type="component" value="Unassembled WGS sequence"/>
</dbReference>